<dbReference type="InterPro" id="IPR013762">
    <property type="entry name" value="Integrase-like_cat_sf"/>
</dbReference>
<evidence type="ECO:0008006" key="8">
    <source>
        <dbReference type="Google" id="ProtNLM"/>
    </source>
</evidence>
<dbReference type="Gene3D" id="1.10.443.10">
    <property type="entry name" value="Intergrase catalytic core"/>
    <property type="match status" value="1"/>
</dbReference>
<dbReference type="EMBL" id="JBHSQI010000001">
    <property type="protein sequence ID" value="MFC6152449.1"/>
    <property type="molecule type" value="Genomic_DNA"/>
</dbReference>
<dbReference type="InterPro" id="IPR044068">
    <property type="entry name" value="CB"/>
</dbReference>
<dbReference type="PROSITE" id="PS51900">
    <property type="entry name" value="CB"/>
    <property type="match status" value="1"/>
</dbReference>
<evidence type="ECO:0000313" key="7">
    <source>
        <dbReference type="Proteomes" id="UP001596098"/>
    </source>
</evidence>
<gene>
    <name evidence="6" type="ORF">ACFPWU_02065</name>
</gene>
<dbReference type="Proteomes" id="UP001596098">
    <property type="component" value="Unassembled WGS sequence"/>
</dbReference>
<keyword evidence="1 3" id="KW-0238">DNA-binding</keyword>
<dbReference type="SUPFAM" id="SSF47823">
    <property type="entry name" value="lambda integrase-like, N-terminal domain"/>
    <property type="match status" value="1"/>
</dbReference>
<feature type="domain" description="Core-binding (CB)" evidence="5">
    <location>
        <begin position="23"/>
        <end position="113"/>
    </location>
</feature>
<keyword evidence="7" id="KW-1185">Reference proteome</keyword>
<dbReference type="InterPro" id="IPR011010">
    <property type="entry name" value="DNA_brk_join_enz"/>
</dbReference>
<comment type="caution">
    <text evidence="6">The sequence shown here is derived from an EMBL/GenBank/DDBJ whole genome shotgun (WGS) entry which is preliminary data.</text>
</comment>
<dbReference type="InterPro" id="IPR010998">
    <property type="entry name" value="Integrase_recombinase_N"/>
</dbReference>
<dbReference type="PANTHER" id="PTHR34605:SF4">
    <property type="entry name" value="DNA ADENINE METHYLTRANSFERASE"/>
    <property type="match status" value="1"/>
</dbReference>
<accession>A0ABW1QSJ2</accession>
<dbReference type="RefSeq" id="WP_128220737.1">
    <property type="nucleotide sequence ID" value="NZ_CP034929.1"/>
</dbReference>
<dbReference type="PROSITE" id="PS51898">
    <property type="entry name" value="TYR_RECOMBINASE"/>
    <property type="match status" value="1"/>
</dbReference>
<organism evidence="6 7">
    <name type="scientific">Nocardioides yefusunii</name>
    <dbReference type="NCBI Taxonomy" id="2500546"/>
    <lineage>
        <taxon>Bacteria</taxon>
        <taxon>Bacillati</taxon>
        <taxon>Actinomycetota</taxon>
        <taxon>Actinomycetes</taxon>
        <taxon>Propionibacteriales</taxon>
        <taxon>Nocardioidaceae</taxon>
        <taxon>Nocardioides</taxon>
    </lineage>
</organism>
<protein>
    <recommendedName>
        <fullName evidence="8">Integrase</fullName>
    </recommendedName>
</protein>
<evidence type="ECO:0000313" key="6">
    <source>
        <dbReference type="EMBL" id="MFC6152449.1"/>
    </source>
</evidence>
<dbReference type="PANTHER" id="PTHR34605">
    <property type="entry name" value="PHAGE_INTEGRASE DOMAIN-CONTAINING PROTEIN"/>
    <property type="match status" value="1"/>
</dbReference>
<dbReference type="SUPFAM" id="SSF56349">
    <property type="entry name" value="DNA breaking-rejoining enzymes"/>
    <property type="match status" value="1"/>
</dbReference>
<evidence type="ECO:0000256" key="2">
    <source>
        <dbReference type="ARBA" id="ARBA00023172"/>
    </source>
</evidence>
<sequence length="380" mass="40914">MDTELAPSPSSALRPSPSAGSLAALRALADEAFDHDANSRSANTRRAYDSDWRQFTAWCERYEVTPLPVEPALVRLYVTDLASQVKDDGQPRFRASTIERHLASIGWHSRRAGGAGDIARDPLVASVVAGLRRSRAEKPRRQRPILLDTLTAVITAMEHDTFPNGIGAARDTLAFGLGFAAALRRSEVSGLTVRDLEPSPADGLYVHLGVTKTDQDGLGALLAVPYGTNPITCVPCARVRWLRLVTAPGVASRTRLLEATGPAARWQHVCRDSDAHGLGHAIKDAPLLCTVNKGGRLGTGAVSASALNSSLKKRLVTAGFDPAPYGFHSLRAGFVTQARRNGASTREVRRQTRHGSDAMVDLYDREHLPLRDNAVTTLGL</sequence>
<keyword evidence="2" id="KW-0233">DNA recombination</keyword>
<evidence type="ECO:0000259" key="5">
    <source>
        <dbReference type="PROSITE" id="PS51900"/>
    </source>
</evidence>
<reference evidence="7" key="1">
    <citation type="journal article" date="2019" name="Int. J. Syst. Evol. Microbiol.">
        <title>The Global Catalogue of Microorganisms (GCM) 10K type strain sequencing project: providing services to taxonomists for standard genome sequencing and annotation.</title>
        <authorList>
            <consortium name="The Broad Institute Genomics Platform"/>
            <consortium name="The Broad Institute Genome Sequencing Center for Infectious Disease"/>
            <person name="Wu L."/>
            <person name="Ma J."/>
        </authorList>
    </citation>
    <scope>NUCLEOTIDE SEQUENCE [LARGE SCALE GENOMIC DNA]</scope>
    <source>
        <strain evidence="7">DFY28</strain>
    </source>
</reference>
<dbReference type="Gene3D" id="1.10.150.130">
    <property type="match status" value="1"/>
</dbReference>
<evidence type="ECO:0000256" key="3">
    <source>
        <dbReference type="PROSITE-ProRule" id="PRU01248"/>
    </source>
</evidence>
<evidence type="ECO:0000259" key="4">
    <source>
        <dbReference type="PROSITE" id="PS51898"/>
    </source>
</evidence>
<name>A0ABW1QSJ2_9ACTN</name>
<dbReference type="InterPro" id="IPR002104">
    <property type="entry name" value="Integrase_catalytic"/>
</dbReference>
<dbReference type="InterPro" id="IPR052925">
    <property type="entry name" value="Phage_Integrase-like_Recomb"/>
</dbReference>
<evidence type="ECO:0000256" key="1">
    <source>
        <dbReference type="ARBA" id="ARBA00023125"/>
    </source>
</evidence>
<feature type="domain" description="Tyr recombinase" evidence="4">
    <location>
        <begin position="140"/>
        <end position="378"/>
    </location>
</feature>
<proteinExistence type="predicted"/>